<dbReference type="InterPro" id="IPR024607">
    <property type="entry name" value="Sulfatase_CS"/>
</dbReference>
<dbReference type="PANTHER" id="PTHR43108:SF8">
    <property type="entry name" value="SD21168P"/>
    <property type="match status" value="1"/>
</dbReference>
<evidence type="ECO:0000256" key="4">
    <source>
        <dbReference type="ARBA" id="ARBA00023180"/>
    </source>
</evidence>
<accession>A0ABQ5SA05</accession>
<keyword evidence="8" id="KW-1185">Reference proteome</keyword>
<gene>
    <name evidence="7" type="ORF">VaNZ11_010296</name>
</gene>
<keyword evidence="5" id="KW-0472">Membrane</keyword>
<dbReference type="InterPro" id="IPR017850">
    <property type="entry name" value="Alkaline_phosphatase_core_sf"/>
</dbReference>
<dbReference type="Pfam" id="PF00884">
    <property type="entry name" value="Sulfatase"/>
    <property type="match status" value="1"/>
</dbReference>
<keyword evidence="5" id="KW-0812">Transmembrane</keyword>
<evidence type="ECO:0000256" key="1">
    <source>
        <dbReference type="ARBA" id="ARBA00008779"/>
    </source>
</evidence>
<feature type="transmembrane region" description="Helical" evidence="5">
    <location>
        <begin position="12"/>
        <end position="30"/>
    </location>
</feature>
<sequence length="228" mass="25740">NTSLNLKGKVKRFLNVMLCLGIMTVSASVARRPNFIVILVDDLDETQDSSGELAMPATKRLLRDRGVTFTNHFVTTPICCPSRVSLLRGQLGHNTNFTDVLGPHGGYAKFRALDLDREWLPTWLQKAGYKTLYTGKFIVDYTIRNYDPPPSGWTVFDALVHPFIFEYYSPAFSLNGGQPRMYPDTPMFRLCHPVWCCLKPFLNGLGAVMPLFPHLPTPLPILDLDVDY</sequence>
<name>A0ABQ5SA05_9CHLO</name>
<evidence type="ECO:0000313" key="7">
    <source>
        <dbReference type="EMBL" id="GLI66489.1"/>
    </source>
</evidence>
<dbReference type="SUPFAM" id="SSF53649">
    <property type="entry name" value="Alkaline phosphatase-like"/>
    <property type="match status" value="1"/>
</dbReference>
<protein>
    <recommendedName>
        <fullName evidence="6">Sulfatase N-terminal domain-containing protein</fullName>
    </recommendedName>
</protein>
<keyword evidence="4" id="KW-0325">Glycoprotein</keyword>
<keyword evidence="2" id="KW-0732">Signal</keyword>
<dbReference type="Gene3D" id="3.40.720.10">
    <property type="entry name" value="Alkaline Phosphatase, subunit A"/>
    <property type="match status" value="1"/>
</dbReference>
<dbReference type="Proteomes" id="UP001165090">
    <property type="component" value="Unassembled WGS sequence"/>
</dbReference>
<comment type="similarity">
    <text evidence="1">Belongs to the sulfatase family.</text>
</comment>
<evidence type="ECO:0000256" key="2">
    <source>
        <dbReference type="ARBA" id="ARBA00022729"/>
    </source>
</evidence>
<keyword evidence="3" id="KW-0378">Hydrolase</keyword>
<evidence type="ECO:0000256" key="5">
    <source>
        <dbReference type="SAM" id="Phobius"/>
    </source>
</evidence>
<evidence type="ECO:0000313" key="8">
    <source>
        <dbReference type="Proteomes" id="UP001165090"/>
    </source>
</evidence>
<reference evidence="7 8" key="1">
    <citation type="journal article" date="2023" name="IScience">
        <title>Expanded male sex-determining region conserved during the evolution of homothallism in the green alga Volvox.</title>
        <authorList>
            <person name="Yamamoto K."/>
            <person name="Matsuzaki R."/>
            <person name="Mahakham W."/>
            <person name="Heman W."/>
            <person name="Sekimoto H."/>
            <person name="Kawachi M."/>
            <person name="Minakuchi Y."/>
            <person name="Toyoda A."/>
            <person name="Nozaki H."/>
        </authorList>
    </citation>
    <scope>NUCLEOTIDE SEQUENCE [LARGE SCALE GENOMIC DNA]</scope>
    <source>
        <strain evidence="7 8">NIES-4468</strain>
    </source>
</reference>
<evidence type="ECO:0000259" key="6">
    <source>
        <dbReference type="Pfam" id="PF00884"/>
    </source>
</evidence>
<proteinExistence type="inferred from homology"/>
<organism evidence="7 8">
    <name type="scientific">Volvox africanus</name>
    <dbReference type="NCBI Taxonomy" id="51714"/>
    <lineage>
        <taxon>Eukaryota</taxon>
        <taxon>Viridiplantae</taxon>
        <taxon>Chlorophyta</taxon>
        <taxon>core chlorophytes</taxon>
        <taxon>Chlorophyceae</taxon>
        <taxon>CS clade</taxon>
        <taxon>Chlamydomonadales</taxon>
        <taxon>Volvocaceae</taxon>
        <taxon>Volvox</taxon>
    </lineage>
</organism>
<feature type="domain" description="Sulfatase N-terminal" evidence="6">
    <location>
        <begin position="33"/>
        <end position="163"/>
    </location>
</feature>
<feature type="non-terminal residue" evidence="7">
    <location>
        <position position="1"/>
    </location>
</feature>
<dbReference type="EMBL" id="BSDZ01000033">
    <property type="protein sequence ID" value="GLI66489.1"/>
    <property type="molecule type" value="Genomic_DNA"/>
</dbReference>
<dbReference type="PROSITE" id="PS00523">
    <property type="entry name" value="SULFATASE_1"/>
    <property type="match status" value="1"/>
</dbReference>
<dbReference type="InterPro" id="IPR000917">
    <property type="entry name" value="Sulfatase_N"/>
</dbReference>
<keyword evidence="5" id="KW-1133">Transmembrane helix</keyword>
<comment type="caution">
    <text evidence="7">The sequence shown here is derived from an EMBL/GenBank/DDBJ whole genome shotgun (WGS) entry which is preliminary data.</text>
</comment>
<evidence type="ECO:0000256" key="3">
    <source>
        <dbReference type="ARBA" id="ARBA00022801"/>
    </source>
</evidence>
<dbReference type="PANTHER" id="PTHR43108">
    <property type="entry name" value="N-ACETYLGLUCOSAMINE-6-SULFATASE FAMILY MEMBER"/>
    <property type="match status" value="1"/>
</dbReference>